<evidence type="ECO:0000256" key="1">
    <source>
        <dbReference type="ARBA" id="ARBA00022614"/>
    </source>
</evidence>
<dbReference type="PROSITE" id="PS51450">
    <property type="entry name" value="LRR"/>
    <property type="match status" value="2"/>
</dbReference>
<dbReference type="Pfam" id="PF13855">
    <property type="entry name" value="LRR_8"/>
    <property type="match status" value="1"/>
</dbReference>
<evidence type="ECO:0000256" key="4">
    <source>
        <dbReference type="SAM" id="MobiDB-lite"/>
    </source>
</evidence>
<evidence type="ECO:0000313" key="8">
    <source>
        <dbReference type="Proteomes" id="UP000515203"/>
    </source>
</evidence>
<evidence type="ECO:0000313" key="9">
    <source>
        <dbReference type="RefSeq" id="XP_004638567.2"/>
    </source>
</evidence>
<keyword evidence="2 6" id="KW-0732">Signal</keyword>
<evidence type="ECO:0000256" key="6">
    <source>
        <dbReference type="SAM" id="SignalP"/>
    </source>
</evidence>
<evidence type="ECO:0000256" key="5">
    <source>
        <dbReference type="SAM" id="Phobius"/>
    </source>
</evidence>
<dbReference type="SUPFAM" id="SSF52058">
    <property type="entry name" value="L domain-like"/>
    <property type="match status" value="1"/>
</dbReference>
<sequence length="682" mass="75989">MPLLLLLLMLPRPLHLHPICEAEIEVSNVDKRLIMNCEDMNLKGLPAGLRTDTAILHLGKNLLVTFSLASLVPFTHLTQLYLDHTELADLQVDAVLPSLKTLDISHNKLKRLPFLQQALPALNTLDVSFNQLTSLAPGAFDGLSQLHELYLQDNKLKTLPPGLLASTSQLKKLNLANNRLTNVPPGLLSNMEDLDTLFLQNNLLQTIPKGFFGDLFLPFAFLHSNPWYCDCEILYFSRWLQGNSNNVYIWKEGVDEKGMTPNVSSVQCANVGRTPIYTYPGKDCPNLGDSDTLYDDYNTLEETDVPSRKTVVMFATNPKVHTTHWSLPHSESISPLEKQMTQESTRKQTTQQHTWIPESSTFLHMSIESLTFSQTPKLITEPTTSLTILESTTLTAIEPIKALKTIEAIATTQTTPEPTPTTQTTPEPIPTTQITPEPTPTTQTTPEPIPTTQTTPEPTPTTQTTPEPTPTTQNTSEPTTSTILELTTLATLESTSTPFAPESTTPKHTTFNFPESTTIWTIPELTSNAETNLFRSFSEFITTDTTEFVSSRSDFFLNPEFCCLLPLVFYALGILWLLFASVVLILLLTWVWHVKPQPVSLTTAMHTTQLEVQRGREITMPRARLFFLQGSLPTFRSSLFLWIRPNGRVGPLVAGRRPSALSQGRGQDLLGTVSIRYSGHSL</sequence>
<gene>
    <name evidence="9" type="primary">Gp1ba</name>
</gene>
<feature type="region of interest" description="Disordered" evidence="4">
    <location>
        <begin position="411"/>
        <end position="480"/>
    </location>
</feature>
<dbReference type="SMART" id="SM00369">
    <property type="entry name" value="LRR_TYP"/>
    <property type="match status" value="5"/>
</dbReference>
<keyword evidence="1" id="KW-0433">Leucine-rich repeat</keyword>
<proteinExistence type="predicted"/>
<evidence type="ECO:0000256" key="2">
    <source>
        <dbReference type="ARBA" id="ARBA00022729"/>
    </source>
</evidence>
<feature type="chain" id="PRO_5027848185" evidence="6">
    <location>
        <begin position="17"/>
        <end position="682"/>
    </location>
</feature>
<dbReference type="InterPro" id="IPR032675">
    <property type="entry name" value="LRR_dom_sf"/>
</dbReference>
<dbReference type="GO" id="GO:0007616">
    <property type="term" value="P:long-term memory"/>
    <property type="evidence" value="ECO:0007669"/>
    <property type="project" value="TreeGrafter"/>
</dbReference>
<feature type="transmembrane region" description="Helical" evidence="5">
    <location>
        <begin position="567"/>
        <end position="592"/>
    </location>
</feature>
<feature type="signal peptide" evidence="6">
    <location>
        <begin position="1"/>
        <end position="16"/>
    </location>
</feature>
<dbReference type="RefSeq" id="XP_004638567.2">
    <property type="nucleotide sequence ID" value="XM_004638510.2"/>
</dbReference>
<dbReference type="Gene3D" id="3.80.10.10">
    <property type="entry name" value="Ribonuclease Inhibitor"/>
    <property type="match status" value="1"/>
</dbReference>
<protein>
    <submittedName>
        <fullName evidence="9">Platelet glycoprotein Ib alpha chain</fullName>
    </submittedName>
</protein>
<dbReference type="CTD" id="2811"/>
<dbReference type="SMART" id="SM00082">
    <property type="entry name" value="LRRCT"/>
    <property type="match status" value="1"/>
</dbReference>
<organism evidence="8 9">
    <name type="scientific">Octodon degus</name>
    <name type="common">Degu</name>
    <name type="synonym">Sciurus degus</name>
    <dbReference type="NCBI Taxonomy" id="10160"/>
    <lineage>
        <taxon>Eukaryota</taxon>
        <taxon>Metazoa</taxon>
        <taxon>Chordata</taxon>
        <taxon>Craniata</taxon>
        <taxon>Vertebrata</taxon>
        <taxon>Euteleostomi</taxon>
        <taxon>Mammalia</taxon>
        <taxon>Eutheria</taxon>
        <taxon>Euarchontoglires</taxon>
        <taxon>Glires</taxon>
        <taxon>Rodentia</taxon>
        <taxon>Hystricomorpha</taxon>
        <taxon>Octodontidae</taxon>
        <taxon>Octodon</taxon>
    </lineage>
</organism>
<dbReference type="PANTHER" id="PTHR24366">
    <property type="entry name" value="IG(IMMUNOGLOBULIN) AND LRR(LEUCINE RICH REPEAT) DOMAINS"/>
    <property type="match status" value="1"/>
</dbReference>
<dbReference type="InParanoid" id="A0A6P3F4E4"/>
<dbReference type="FunCoup" id="A0A6P3F4E4">
    <property type="interactions" value="166"/>
</dbReference>
<reference evidence="9" key="1">
    <citation type="submission" date="2025-08" db="UniProtKB">
        <authorList>
            <consortium name="RefSeq"/>
        </authorList>
    </citation>
    <scope>IDENTIFICATION</scope>
</reference>
<name>A0A6P3F4E4_OCTDE</name>
<dbReference type="InterPro" id="IPR001611">
    <property type="entry name" value="Leu-rich_rpt"/>
</dbReference>
<keyword evidence="5" id="KW-1133">Transmembrane helix</keyword>
<dbReference type="GeneID" id="101560364"/>
<dbReference type="PANTHER" id="PTHR24366:SF158">
    <property type="entry name" value="PLATELET GLYCOPROTEIN IB ALPHA CHAIN-LIKE-RELATED"/>
    <property type="match status" value="1"/>
</dbReference>
<dbReference type="AlphaFoldDB" id="A0A6P3F4E4"/>
<dbReference type="Proteomes" id="UP000515203">
    <property type="component" value="Unplaced"/>
</dbReference>
<dbReference type="InterPro" id="IPR003591">
    <property type="entry name" value="Leu-rich_rpt_typical-subtyp"/>
</dbReference>
<dbReference type="OrthoDB" id="676979at2759"/>
<evidence type="ECO:0000256" key="3">
    <source>
        <dbReference type="ARBA" id="ARBA00022737"/>
    </source>
</evidence>
<feature type="domain" description="LRRCT" evidence="7">
    <location>
        <begin position="225"/>
        <end position="285"/>
    </location>
</feature>
<keyword evidence="5" id="KW-0812">Transmembrane</keyword>
<dbReference type="SMART" id="SM00364">
    <property type="entry name" value="LRR_BAC"/>
    <property type="match status" value="4"/>
</dbReference>
<dbReference type="InterPro" id="IPR000483">
    <property type="entry name" value="Cys-rich_flank_reg_C"/>
</dbReference>
<dbReference type="GO" id="GO:0005886">
    <property type="term" value="C:plasma membrane"/>
    <property type="evidence" value="ECO:0007669"/>
    <property type="project" value="TreeGrafter"/>
</dbReference>
<keyword evidence="5" id="KW-0472">Membrane</keyword>
<keyword evidence="3" id="KW-0677">Repeat</keyword>
<evidence type="ECO:0000259" key="7">
    <source>
        <dbReference type="SMART" id="SM00082"/>
    </source>
</evidence>
<keyword evidence="8" id="KW-1185">Reference proteome</keyword>
<accession>A0A6P3F4E4</accession>